<dbReference type="AlphaFoldDB" id="A0AA35T0D6"/>
<dbReference type="PANTHER" id="PTHR11601:SF34">
    <property type="entry name" value="CYSTEINE DESULFURASE"/>
    <property type="match status" value="1"/>
</dbReference>
<feature type="non-terminal residue" evidence="5">
    <location>
        <position position="1"/>
    </location>
</feature>
<gene>
    <name evidence="5" type="ORF">GBAR_LOCUS21774</name>
</gene>
<dbReference type="InterPro" id="IPR015424">
    <property type="entry name" value="PyrdxlP-dep_Trfase"/>
</dbReference>
<reference evidence="5" key="1">
    <citation type="submission" date="2023-03" db="EMBL/GenBank/DDBJ databases">
        <authorList>
            <person name="Steffen K."/>
            <person name="Cardenas P."/>
        </authorList>
    </citation>
    <scope>NUCLEOTIDE SEQUENCE</scope>
</reference>
<comment type="similarity">
    <text evidence="2">Belongs to the class-V pyridoxal-phosphate-dependent aminotransferase family. NifS/IscS subfamily.</text>
</comment>
<feature type="region of interest" description="Disordered" evidence="3">
    <location>
        <begin position="282"/>
        <end position="335"/>
    </location>
</feature>
<comment type="caution">
    <text evidence="5">The sequence shown here is derived from an EMBL/GenBank/DDBJ whole genome shotgun (WGS) entry which is preliminary data.</text>
</comment>
<dbReference type="Gene3D" id="1.10.260.50">
    <property type="match status" value="1"/>
</dbReference>
<protein>
    <submittedName>
        <fullName evidence="5">Cysteine desulfurase, mitochondrial</fullName>
    </submittedName>
</protein>
<dbReference type="Gene3D" id="3.40.640.10">
    <property type="entry name" value="Type I PLP-dependent aspartate aminotransferase-like (Major domain)"/>
    <property type="match status" value="2"/>
</dbReference>
<dbReference type="InterPro" id="IPR000192">
    <property type="entry name" value="Aminotrans_V_dom"/>
</dbReference>
<keyword evidence="6" id="KW-1185">Reference proteome</keyword>
<evidence type="ECO:0000256" key="3">
    <source>
        <dbReference type="SAM" id="MobiDB-lite"/>
    </source>
</evidence>
<accession>A0AA35T0D6</accession>
<feature type="region of interest" description="Disordered" evidence="3">
    <location>
        <begin position="120"/>
        <end position="226"/>
    </location>
</feature>
<feature type="compositionally biased region" description="Basic and acidic residues" evidence="3">
    <location>
        <begin position="180"/>
        <end position="192"/>
    </location>
</feature>
<dbReference type="PANTHER" id="PTHR11601">
    <property type="entry name" value="CYSTEINE DESULFURYLASE FAMILY MEMBER"/>
    <property type="match status" value="1"/>
</dbReference>
<comment type="cofactor">
    <cofactor evidence="1">
        <name>pyridoxal 5'-phosphate</name>
        <dbReference type="ChEBI" id="CHEBI:597326"/>
    </cofactor>
</comment>
<evidence type="ECO:0000313" key="6">
    <source>
        <dbReference type="Proteomes" id="UP001174909"/>
    </source>
</evidence>
<evidence type="ECO:0000256" key="1">
    <source>
        <dbReference type="ARBA" id="ARBA00001933"/>
    </source>
</evidence>
<evidence type="ECO:0000256" key="2">
    <source>
        <dbReference type="ARBA" id="ARBA00006490"/>
    </source>
</evidence>
<feature type="region of interest" description="Disordered" evidence="3">
    <location>
        <begin position="1"/>
        <end position="31"/>
    </location>
</feature>
<dbReference type="InterPro" id="IPR015421">
    <property type="entry name" value="PyrdxlP-dep_Trfase_major"/>
</dbReference>
<dbReference type="Proteomes" id="UP001174909">
    <property type="component" value="Unassembled WGS sequence"/>
</dbReference>
<feature type="compositionally biased region" description="Low complexity" evidence="3">
    <location>
        <begin position="129"/>
        <end position="141"/>
    </location>
</feature>
<feature type="domain" description="Aminotransferase class V" evidence="4">
    <location>
        <begin position="227"/>
        <end position="283"/>
    </location>
</feature>
<sequence length="355" mass="37800">QCNWPLRPTVSRLARPGRHAAPAASADHAEAADLPRLPRDHTCRPACRRRNGAVLHGPFRQCREPAPSVRLDRPRRRRGGAPAGGRSDRRGPARICFTSGATESNNLALKGALAACGGRPLHSRDRGNRASGGARPVPAAGGRRGPADRGRAGSGWPRQPGGDRAGAHRRHGAGQRHAGQQRDRGAAAHPRDCGAGARTRHSAAQRRGAGGGQGARRRRGARGRPLSLTAHKLYGPKGVGALYVRRRRPRVPLAPLIDGGGHERGLRSGTLNVPGVAEPGAVARPARHRDSRRTGPRVAPFRPGPVDHRGRDRLRRRQGEQSRDAAAATVASKSHVLTPPAAIVYTTTRRIGRND</sequence>
<dbReference type="Pfam" id="PF00266">
    <property type="entry name" value="Aminotran_5"/>
    <property type="match status" value="1"/>
</dbReference>
<name>A0AA35T0D6_GEOBA</name>
<organism evidence="5 6">
    <name type="scientific">Geodia barretti</name>
    <name type="common">Barrett's horny sponge</name>
    <dbReference type="NCBI Taxonomy" id="519541"/>
    <lineage>
        <taxon>Eukaryota</taxon>
        <taxon>Metazoa</taxon>
        <taxon>Porifera</taxon>
        <taxon>Demospongiae</taxon>
        <taxon>Heteroscleromorpha</taxon>
        <taxon>Tetractinellida</taxon>
        <taxon>Astrophorina</taxon>
        <taxon>Geodiidae</taxon>
        <taxon>Geodia</taxon>
    </lineage>
</organism>
<proteinExistence type="inferred from homology"/>
<evidence type="ECO:0000259" key="4">
    <source>
        <dbReference type="Pfam" id="PF00266"/>
    </source>
</evidence>
<dbReference type="EMBL" id="CASHTH010003026">
    <property type="protein sequence ID" value="CAI8039178.1"/>
    <property type="molecule type" value="Genomic_DNA"/>
</dbReference>
<feature type="region of interest" description="Disordered" evidence="3">
    <location>
        <begin position="58"/>
        <end position="94"/>
    </location>
</feature>
<evidence type="ECO:0000313" key="5">
    <source>
        <dbReference type="EMBL" id="CAI8039178.1"/>
    </source>
</evidence>
<dbReference type="SUPFAM" id="SSF53383">
    <property type="entry name" value="PLP-dependent transferases"/>
    <property type="match status" value="1"/>
</dbReference>
<feature type="compositionally biased region" description="Basic residues" evidence="3">
    <location>
        <begin position="285"/>
        <end position="295"/>
    </location>
</feature>